<organism evidence="11 12">
    <name type="scientific">Carya illinoinensis</name>
    <name type="common">Pecan</name>
    <dbReference type="NCBI Taxonomy" id="32201"/>
    <lineage>
        <taxon>Eukaryota</taxon>
        <taxon>Viridiplantae</taxon>
        <taxon>Streptophyta</taxon>
        <taxon>Embryophyta</taxon>
        <taxon>Tracheophyta</taxon>
        <taxon>Spermatophyta</taxon>
        <taxon>Magnoliopsida</taxon>
        <taxon>eudicotyledons</taxon>
        <taxon>Gunneridae</taxon>
        <taxon>Pentapetalae</taxon>
        <taxon>rosids</taxon>
        <taxon>fabids</taxon>
        <taxon>Fagales</taxon>
        <taxon>Juglandaceae</taxon>
        <taxon>Carya</taxon>
    </lineage>
</organism>
<dbReference type="SMART" id="SM00248">
    <property type="entry name" value="ANK"/>
    <property type="match status" value="9"/>
</dbReference>
<keyword evidence="6 9" id="KW-0472">Membrane</keyword>
<evidence type="ECO:0000313" key="11">
    <source>
        <dbReference type="EMBL" id="KAG6647079.1"/>
    </source>
</evidence>
<reference evidence="11" key="1">
    <citation type="submission" date="2020-12" db="EMBL/GenBank/DDBJ databases">
        <title>WGS assembly of Carya illinoinensis cv. Pawnee.</title>
        <authorList>
            <person name="Platts A."/>
            <person name="Shu S."/>
            <person name="Wright S."/>
            <person name="Barry K."/>
            <person name="Edger P."/>
            <person name="Pires J.C."/>
            <person name="Schmutz J."/>
        </authorList>
    </citation>
    <scope>NUCLEOTIDE SEQUENCE</scope>
    <source>
        <tissue evidence="11">Leaf</tissue>
    </source>
</reference>
<evidence type="ECO:0000256" key="8">
    <source>
        <dbReference type="SAM" id="MobiDB-lite"/>
    </source>
</evidence>
<dbReference type="GO" id="GO:0005886">
    <property type="term" value="C:plasma membrane"/>
    <property type="evidence" value="ECO:0007669"/>
    <property type="project" value="TreeGrafter"/>
</dbReference>
<dbReference type="PANTHER" id="PTHR24186">
    <property type="entry name" value="PROTEIN PHOSPHATASE 1 REGULATORY SUBUNIT"/>
    <property type="match status" value="1"/>
</dbReference>
<feature type="region of interest" description="Disordered" evidence="8">
    <location>
        <begin position="412"/>
        <end position="444"/>
    </location>
</feature>
<dbReference type="PROSITE" id="PS50088">
    <property type="entry name" value="ANK_REPEAT"/>
    <property type="match status" value="4"/>
</dbReference>
<keyword evidence="4 9" id="KW-1133">Transmembrane helix</keyword>
<evidence type="ECO:0000259" key="10">
    <source>
        <dbReference type="Pfam" id="PF13962"/>
    </source>
</evidence>
<dbReference type="Pfam" id="PF13962">
    <property type="entry name" value="PGG"/>
    <property type="match status" value="1"/>
</dbReference>
<dbReference type="Pfam" id="PF12796">
    <property type="entry name" value="Ank_2"/>
    <property type="match status" value="3"/>
</dbReference>
<feature type="transmembrane region" description="Helical" evidence="9">
    <location>
        <begin position="533"/>
        <end position="555"/>
    </location>
</feature>
<keyword evidence="2 9" id="KW-0812">Transmembrane</keyword>
<evidence type="ECO:0000256" key="4">
    <source>
        <dbReference type="ARBA" id="ARBA00022989"/>
    </source>
</evidence>
<evidence type="ECO:0000256" key="7">
    <source>
        <dbReference type="PROSITE-ProRule" id="PRU00023"/>
    </source>
</evidence>
<gene>
    <name evidence="11" type="ORF">CIPAW_07G053800</name>
</gene>
<dbReference type="InterPro" id="IPR026961">
    <property type="entry name" value="PGG_dom"/>
</dbReference>
<keyword evidence="5 7" id="KW-0040">ANK repeat</keyword>
<feature type="repeat" description="ANK" evidence="7">
    <location>
        <begin position="296"/>
        <end position="320"/>
    </location>
</feature>
<feature type="transmembrane region" description="Helical" evidence="9">
    <location>
        <begin position="561"/>
        <end position="580"/>
    </location>
</feature>
<feature type="domain" description="PGG" evidence="10">
    <location>
        <begin position="450"/>
        <end position="551"/>
    </location>
</feature>
<feature type="transmembrane region" description="Helical" evidence="9">
    <location>
        <begin position="490"/>
        <end position="512"/>
    </location>
</feature>
<evidence type="ECO:0000256" key="6">
    <source>
        <dbReference type="ARBA" id="ARBA00023136"/>
    </source>
</evidence>
<dbReference type="PANTHER" id="PTHR24186:SF50">
    <property type="entry name" value="ANKYRIN REPEAT-CONTAINING PROTEIN ITN1-LIKE ISOFORM X1"/>
    <property type="match status" value="1"/>
</dbReference>
<keyword evidence="12" id="KW-1185">Reference proteome</keyword>
<evidence type="ECO:0000256" key="2">
    <source>
        <dbReference type="ARBA" id="ARBA00022692"/>
    </source>
</evidence>
<dbReference type="EMBL" id="CM031815">
    <property type="protein sequence ID" value="KAG6647079.1"/>
    <property type="molecule type" value="Genomic_DNA"/>
</dbReference>
<feature type="repeat" description="ANK" evidence="7">
    <location>
        <begin position="227"/>
        <end position="259"/>
    </location>
</feature>
<evidence type="ECO:0000256" key="5">
    <source>
        <dbReference type="ARBA" id="ARBA00023043"/>
    </source>
</evidence>
<accession>A0A8T1PRE1</accession>
<dbReference type="AlphaFoldDB" id="A0A8T1PRE1"/>
<feature type="repeat" description="ANK" evidence="7">
    <location>
        <begin position="262"/>
        <end position="284"/>
    </location>
</feature>
<feature type="transmembrane region" description="Helical" evidence="9">
    <location>
        <begin position="458"/>
        <end position="478"/>
    </location>
</feature>
<comment type="caution">
    <text evidence="11">The sequence shown here is derived from an EMBL/GenBank/DDBJ whole genome shotgun (WGS) entry which is preliminary data.</text>
</comment>
<evidence type="ECO:0000256" key="3">
    <source>
        <dbReference type="ARBA" id="ARBA00022737"/>
    </source>
</evidence>
<feature type="compositionally biased region" description="Basic and acidic residues" evidence="8">
    <location>
        <begin position="421"/>
        <end position="441"/>
    </location>
</feature>
<comment type="subcellular location">
    <subcellularLocation>
        <location evidence="1">Membrane</location>
        <topology evidence="1">Multi-pass membrane protein</topology>
    </subcellularLocation>
</comment>
<dbReference type="Proteomes" id="UP000811609">
    <property type="component" value="Chromosome 7"/>
</dbReference>
<sequence length="589" mass="65387">MPITDNEDSILHVATKFRREEFAKKLINLNQLLINQKNKKGDTPLHVAASIGCWGITKLLIDRSSSSILETVNIDKDTALHVAVRNDKHSVVELLIHHNQALAKMVNEVGESALFLAVERNNYHTAKFILNAAPESIHYGGRDHMNVLHIAIIRMEAKSQDQDLLSAFMRRFAASLIKWVFACLPYSSSSPPASRIRPITMEDHIVADFLSEVLQREPNLASEADDFGWTPLHYAACYGSVQVMKLLLHHAGSSAVYKKDKEGMSALHIAAEQGHLKVVKKVVSEFASTYELLDNKGRTPLHVAAESGKSFFTLRFLISKVPDDLINKQDSSGNTPLHLAAVHAHFKTLLPLSNDIRVDKAAVNKEGLSFLEILESRIRARPSIEKIITSIIEPYGFLPRLQAAFPRRTIKVQTTGTSEPQIERRKTSKQEEDDSSIHGKTEQGANGSFMKEKANVNLLVATFVATVTFAAIFTMPYIKDGATSGQKLAFGAFAIANSISFVLSTVSMYFHFEAFGIEEATDIFSKLHYCSRLILPWAIHALVVAYSTGSYGVLAQFYPKIASSAFGLGLIFFIGPIFPFNKFVRSLFK</sequence>
<evidence type="ECO:0000256" key="1">
    <source>
        <dbReference type="ARBA" id="ARBA00004141"/>
    </source>
</evidence>
<dbReference type="PROSITE" id="PS50297">
    <property type="entry name" value="ANK_REP_REGION"/>
    <property type="match status" value="4"/>
</dbReference>
<proteinExistence type="predicted"/>
<evidence type="ECO:0000256" key="9">
    <source>
        <dbReference type="SAM" id="Phobius"/>
    </source>
</evidence>
<protein>
    <recommendedName>
        <fullName evidence="10">PGG domain-containing protein</fullName>
    </recommendedName>
</protein>
<dbReference type="InterPro" id="IPR002110">
    <property type="entry name" value="Ankyrin_rpt"/>
</dbReference>
<name>A0A8T1PRE1_CARIL</name>
<feature type="repeat" description="ANK" evidence="7">
    <location>
        <begin position="40"/>
        <end position="66"/>
    </location>
</feature>
<evidence type="ECO:0000313" key="12">
    <source>
        <dbReference type="Proteomes" id="UP000811609"/>
    </source>
</evidence>
<keyword evidence="3" id="KW-0677">Repeat</keyword>